<keyword evidence="8" id="KW-0723">Serine/threonine-protein kinase</keyword>
<keyword evidence="9" id="KW-1185">Reference proteome</keyword>
<evidence type="ECO:0000256" key="5">
    <source>
        <dbReference type="PROSITE-ProRule" id="PRU10141"/>
    </source>
</evidence>
<dbReference type="CDD" id="cd14014">
    <property type="entry name" value="STKc_PknB_like"/>
    <property type="match status" value="1"/>
</dbReference>
<name>A0A4Y6PNJ7_PERCE</name>
<feature type="compositionally biased region" description="Basic and acidic residues" evidence="6">
    <location>
        <begin position="523"/>
        <end position="587"/>
    </location>
</feature>
<keyword evidence="2 5" id="KW-0547">Nucleotide-binding</keyword>
<feature type="region of interest" description="Disordered" evidence="6">
    <location>
        <begin position="368"/>
        <end position="419"/>
    </location>
</feature>
<feature type="binding site" evidence="5">
    <location>
        <position position="56"/>
    </location>
    <ligand>
        <name>ATP</name>
        <dbReference type="ChEBI" id="CHEBI:30616"/>
    </ligand>
</feature>
<evidence type="ECO:0000256" key="6">
    <source>
        <dbReference type="SAM" id="MobiDB-lite"/>
    </source>
</evidence>
<dbReference type="Gene3D" id="3.30.200.20">
    <property type="entry name" value="Phosphorylase Kinase, domain 1"/>
    <property type="match status" value="1"/>
</dbReference>
<dbReference type="EMBL" id="CP041186">
    <property type="protein sequence ID" value="QDG49385.1"/>
    <property type="molecule type" value="Genomic_DNA"/>
</dbReference>
<keyword evidence="1" id="KW-0808">Transferase</keyword>
<dbReference type="Proteomes" id="UP000315995">
    <property type="component" value="Chromosome"/>
</dbReference>
<reference evidence="8 9" key="1">
    <citation type="submission" date="2019-06" db="EMBL/GenBank/DDBJ databases">
        <title>Persicimonas caeni gen. nov., sp. nov., a predatory bacterium isolated from solar saltern.</title>
        <authorList>
            <person name="Wang S."/>
        </authorList>
    </citation>
    <scope>NUCLEOTIDE SEQUENCE [LARGE SCALE GENOMIC DNA]</scope>
    <source>
        <strain evidence="8 9">YN101</strain>
    </source>
</reference>
<protein>
    <submittedName>
        <fullName evidence="8">Serine/threonine protein kinase</fullName>
    </submittedName>
</protein>
<dbReference type="PROSITE" id="PS50011">
    <property type="entry name" value="PROTEIN_KINASE_DOM"/>
    <property type="match status" value="1"/>
</dbReference>
<feature type="region of interest" description="Disordered" evidence="6">
    <location>
        <begin position="449"/>
        <end position="587"/>
    </location>
</feature>
<proteinExistence type="predicted"/>
<feature type="compositionally biased region" description="Basic and acidic residues" evidence="6">
    <location>
        <begin position="458"/>
        <end position="472"/>
    </location>
</feature>
<dbReference type="SMART" id="SM00220">
    <property type="entry name" value="S_TKc"/>
    <property type="match status" value="1"/>
</dbReference>
<dbReference type="PANTHER" id="PTHR43289:SF6">
    <property type="entry name" value="SERINE_THREONINE-PROTEIN KINASE NEKL-3"/>
    <property type="match status" value="1"/>
</dbReference>
<feature type="domain" description="Protein kinase" evidence="7">
    <location>
        <begin position="27"/>
        <end position="303"/>
    </location>
</feature>
<dbReference type="InterPro" id="IPR017441">
    <property type="entry name" value="Protein_kinase_ATP_BS"/>
</dbReference>
<dbReference type="InterPro" id="IPR000719">
    <property type="entry name" value="Prot_kinase_dom"/>
</dbReference>
<evidence type="ECO:0000256" key="3">
    <source>
        <dbReference type="ARBA" id="ARBA00022777"/>
    </source>
</evidence>
<dbReference type="AlphaFoldDB" id="A0A4Y6PNJ7"/>
<accession>A0A5B8Y3J1</accession>
<evidence type="ECO:0000313" key="8">
    <source>
        <dbReference type="EMBL" id="QDG49385.1"/>
    </source>
</evidence>
<dbReference type="RefSeq" id="WP_141195883.1">
    <property type="nucleotide sequence ID" value="NZ_CP041186.1"/>
</dbReference>
<gene>
    <name evidence="8" type="ORF">FIV42_01125</name>
</gene>
<evidence type="ECO:0000256" key="1">
    <source>
        <dbReference type="ARBA" id="ARBA00022679"/>
    </source>
</evidence>
<dbReference type="OrthoDB" id="9801841at2"/>
<keyword evidence="4 5" id="KW-0067">ATP-binding</keyword>
<organism evidence="8 9">
    <name type="scientific">Persicimonas caeni</name>
    <dbReference type="NCBI Taxonomy" id="2292766"/>
    <lineage>
        <taxon>Bacteria</taxon>
        <taxon>Deltaproteobacteria</taxon>
        <taxon>Bradymonadales</taxon>
        <taxon>Bradymonadaceae</taxon>
        <taxon>Persicimonas</taxon>
    </lineage>
</organism>
<evidence type="ECO:0000259" key="7">
    <source>
        <dbReference type="PROSITE" id="PS50011"/>
    </source>
</evidence>
<evidence type="ECO:0000313" key="9">
    <source>
        <dbReference type="Proteomes" id="UP000315995"/>
    </source>
</evidence>
<feature type="compositionally biased region" description="Acidic residues" evidence="6">
    <location>
        <begin position="494"/>
        <end position="519"/>
    </location>
</feature>
<dbReference type="Pfam" id="PF00069">
    <property type="entry name" value="Pkinase"/>
    <property type="match status" value="1"/>
</dbReference>
<dbReference type="InterPro" id="IPR008271">
    <property type="entry name" value="Ser/Thr_kinase_AS"/>
</dbReference>
<dbReference type="Gene3D" id="1.10.510.10">
    <property type="entry name" value="Transferase(Phosphotransferase) domain 1"/>
    <property type="match status" value="1"/>
</dbReference>
<dbReference type="PROSITE" id="PS00108">
    <property type="entry name" value="PROTEIN_KINASE_ST"/>
    <property type="match status" value="1"/>
</dbReference>
<dbReference type="InterPro" id="IPR011009">
    <property type="entry name" value="Kinase-like_dom_sf"/>
</dbReference>
<dbReference type="PROSITE" id="PS00107">
    <property type="entry name" value="PROTEIN_KINASE_ATP"/>
    <property type="match status" value="1"/>
</dbReference>
<accession>A0A4Y6PNJ7</accession>
<evidence type="ECO:0000256" key="4">
    <source>
        <dbReference type="ARBA" id="ARBA00022840"/>
    </source>
</evidence>
<dbReference type="GO" id="GO:0005524">
    <property type="term" value="F:ATP binding"/>
    <property type="evidence" value="ECO:0007669"/>
    <property type="project" value="UniProtKB-UniRule"/>
</dbReference>
<evidence type="ECO:0000256" key="2">
    <source>
        <dbReference type="ARBA" id="ARBA00022741"/>
    </source>
</evidence>
<dbReference type="SUPFAM" id="SSF56112">
    <property type="entry name" value="Protein kinase-like (PK-like)"/>
    <property type="match status" value="1"/>
</dbReference>
<sequence length="587" mass="63808">MASSANPQRRVLVSPEELLDYEIGGKYRLDAIIGGGGMGMVYRTTQQNLNRSVALKLLKLNEGDSQKALDRFKREIDIVSQLTHPNIVRVYDSGVDPELRLHFIVMEMVDGVGLDALVARFRFDPALSIEIARGVCAALTEPHRLGIVHRDIKPGNILLTVRSDDTLGVKVVDFGISRSTQVDDDGRVTATGEVVGSPLYMAPEAARGADIDGRTDLYSVGVLLYEMLSGQPLFQGPTPVSIMLRHMGEPPPSLAEVLPADAVPAELVELVESLLAKRPADRPESARAVLRRLDAIRDEHGFGTLRLDGASSPAVALRPWMSALDAPTVETGELDAPTETWTADKTTEELPFFEGWLIPETAELLRRTDPHPTRPMAQDVDDSAAAHAQTEQWTMPAESQPPADTSTGRIRQVDDAPEDANADGRWRYFVAVAVLLALAAVGIAIWTEHSPTESPAPTDREQVEKSPDEQKPSGEPSSPTPPPTEQPAVNVVEPESEEASADEADDDAEIAAPADEAEPTESAAKDSKPEKPSEPEPKASPKQPRDEPARQSDIDKASEKESDKETASDSNKDEEKLDKGLEWLRSR</sequence>
<dbReference type="GO" id="GO:0004674">
    <property type="term" value="F:protein serine/threonine kinase activity"/>
    <property type="evidence" value="ECO:0007669"/>
    <property type="project" value="UniProtKB-KW"/>
</dbReference>
<dbReference type="PANTHER" id="PTHR43289">
    <property type="entry name" value="MITOGEN-ACTIVATED PROTEIN KINASE KINASE KINASE 20-RELATED"/>
    <property type="match status" value="1"/>
</dbReference>
<keyword evidence="3 8" id="KW-0418">Kinase</keyword>